<protein>
    <submittedName>
        <fullName evidence="1">IclR-ED domain-containing protein</fullName>
    </submittedName>
</protein>
<sequence>MASTRTPQTDARELVYRAHEFTPCAQVDGRHVGLAIPIMGITPSMEPVALTISTCLRTDGLLFPSGPLKSKHTEKSLSCFGREHDVNAQKIPESEVVSTLKSFIPSQLLDSGNLARFPLGR</sequence>
<proteinExistence type="predicted"/>
<accession>A0A5K3ETQ9</accession>
<dbReference type="AlphaFoldDB" id="A0A5K3ETQ9"/>
<name>A0A5K3ETQ9_MESCO</name>
<evidence type="ECO:0000313" key="1">
    <source>
        <dbReference type="WBParaSite" id="MCU_002979-RA"/>
    </source>
</evidence>
<dbReference type="WBParaSite" id="MCU_002979-RA">
    <property type="protein sequence ID" value="MCU_002979-RA"/>
    <property type="gene ID" value="MCU_002979"/>
</dbReference>
<reference evidence="1" key="1">
    <citation type="submission" date="2019-11" db="UniProtKB">
        <authorList>
            <consortium name="WormBaseParasite"/>
        </authorList>
    </citation>
    <scope>IDENTIFICATION</scope>
</reference>
<organism evidence="1">
    <name type="scientific">Mesocestoides corti</name>
    <name type="common">Flatworm</name>
    <dbReference type="NCBI Taxonomy" id="53468"/>
    <lineage>
        <taxon>Eukaryota</taxon>
        <taxon>Metazoa</taxon>
        <taxon>Spiralia</taxon>
        <taxon>Lophotrochozoa</taxon>
        <taxon>Platyhelminthes</taxon>
        <taxon>Cestoda</taxon>
        <taxon>Eucestoda</taxon>
        <taxon>Cyclophyllidea</taxon>
        <taxon>Mesocestoididae</taxon>
        <taxon>Mesocestoides</taxon>
    </lineage>
</organism>